<dbReference type="InterPro" id="IPR036514">
    <property type="entry name" value="SGNH_hydro_sf"/>
</dbReference>
<protein>
    <recommendedName>
        <fullName evidence="1">SGNH hydrolase-type esterase domain-containing protein</fullName>
    </recommendedName>
</protein>
<dbReference type="Pfam" id="PF14606">
    <property type="entry name" value="Lipase_GDSL_3"/>
    <property type="match status" value="1"/>
</dbReference>
<dbReference type="SUPFAM" id="SSF52266">
    <property type="entry name" value="SGNH hydrolase"/>
    <property type="match status" value="1"/>
</dbReference>
<organism evidence="2 3">
    <name type="scientific">Haloarcula mannanilytica</name>
    <dbReference type="NCBI Taxonomy" id="2509225"/>
    <lineage>
        <taxon>Archaea</taxon>
        <taxon>Methanobacteriati</taxon>
        <taxon>Methanobacteriota</taxon>
        <taxon>Stenosarchaea group</taxon>
        <taxon>Halobacteria</taxon>
        <taxon>Halobacteriales</taxon>
        <taxon>Haloarculaceae</taxon>
        <taxon>Haloarcula</taxon>
    </lineage>
</organism>
<dbReference type="EMBL" id="BIXZ01000011">
    <property type="protein sequence ID" value="GCF15858.1"/>
    <property type="molecule type" value="Genomic_DNA"/>
</dbReference>
<sequence>MVSCYGTLMHHDGIQFHNVGEVRSVEGRDGKLLQRVPEAVRTDLNEGAQSRMRHPAGVELRFVPEGPVRVTLSTLPGGSASVGTVRVFWGPIQGATEVDVGQSPTTIEVKTPEKLADLDPSARDDLAFDPRVCRIQLPGEHRGGPMVYHGLDGDVRPPREDELPDRRYLAYGTSITEGEAPLGEHLNYVSQTARRLDADLVNLGSCGTAYCDSAIADHIAERDDWDIATLSISVNMVGTFPPETFRERAEAMIDRVASAHPDKPVVAITIFRNARDVCQSEDPEAMCERFRAELREAVAETPHENVSLLEGPALLPTIEGLTTDLVHPGDNAMSTIGENLAGELRPLLED</sequence>
<dbReference type="Proteomes" id="UP000304382">
    <property type="component" value="Unassembled WGS sequence"/>
</dbReference>
<dbReference type="Gene3D" id="3.40.50.1110">
    <property type="entry name" value="SGNH hydrolase"/>
    <property type="match status" value="1"/>
</dbReference>
<keyword evidence="3" id="KW-1185">Reference proteome</keyword>
<dbReference type="AlphaFoldDB" id="A0A4C2EMP0"/>
<evidence type="ECO:0000259" key="1">
    <source>
        <dbReference type="Pfam" id="PF14606"/>
    </source>
</evidence>
<accession>A0A4C2EMP0</accession>
<reference evidence="2 3" key="1">
    <citation type="submission" date="2019-02" db="EMBL/GenBank/DDBJ databases">
        <title>Haloarcula mannanilyticum sp. nov., a mannan degrading haloarchaeon isolated from commercial salt.</title>
        <authorList>
            <person name="Enomoto S."/>
            <person name="Shimane Y."/>
            <person name="Kamekura M."/>
            <person name="Ito T."/>
            <person name="Moriya O."/>
            <person name="Ihara K."/>
            <person name="Takahashi-Ando N."/>
            <person name="Fukushima Y."/>
            <person name="Yoshida Y."/>
            <person name="Usama R."/>
            <person name="Takai K."/>
            <person name="Minegishi H."/>
        </authorList>
    </citation>
    <scope>NUCLEOTIDE SEQUENCE [LARGE SCALE GENOMIC DNA]</scope>
    <source>
        <strain evidence="2 3">MD130-1</strain>
    </source>
</reference>
<dbReference type="InterPro" id="IPR013830">
    <property type="entry name" value="SGNH_hydro"/>
</dbReference>
<evidence type="ECO:0000313" key="3">
    <source>
        <dbReference type="Proteomes" id="UP000304382"/>
    </source>
</evidence>
<gene>
    <name evidence="2" type="ORF">Harman_37930</name>
</gene>
<comment type="caution">
    <text evidence="2">The sequence shown here is derived from an EMBL/GenBank/DDBJ whole genome shotgun (WGS) entry which is preliminary data.</text>
</comment>
<evidence type="ECO:0000313" key="2">
    <source>
        <dbReference type="EMBL" id="GCF15858.1"/>
    </source>
</evidence>
<proteinExistence type="predicted"/>
<feature type="domain" description="SGNH hydrolase-type esterase" evidence="1">
    <location>
        <begin position="169"/>
        <end position="334"/>
    </location>
</feature>
<name>A0A4C2EMP0_9EURY</name>